<feature type="non-terminal residue" evidence="11">
    <location>
        <position position="137"/>
    </location>
</feature>
<dbReference type="AlphaFoldDB" id="A0A1D1Z2L9"/>
<evidence type="ECO:0000256" key="6">
    <source>
        <dbReference type="ARBA" id="ARBA00022989"/>
    </source>
</evidence>
<comment type="similarity">
    <text evidence="2 9">Belongs to the SPCS2 family.</text>
</comment>
<feature type="transmembrane region" description="Helical" evidence="9">
    <location>
        <begin position="102"/>
        <end position="121"/>
    </location>
</feature>
<evidence type="ECO:0000256" key="9">
    <source>
        <dbReference type="RuleBase" id="RU368033"/>
    </source>
</evidence>
<evidence type="ECO:0000256" key="3">
    <source>
        <dbReference type="ARBA" id="ARBA00017057"/>
    </source>
</evidence>
<dbReference type="PANTHER" id="PTHR13085:SF0">
    <property type="entry name" value="SIGNAL PEPTIDASE COMPLEX SUBUNIT 2"/>
    <property type="match status" value="1"/>
</dbReference>
<evidence type="ECO:0000256" key="2">
    <source>
        <dbReference type="ARBA" id="ARBA00007324"/>
    </source>
</evidence>
<name>A0A1D1Z2L9_9ARAE</name>
<keyword evidence="4 9" id="KW-0812">Transmembrane</keyword>
<proteinExistence type="inferred from homology"/>
<dbReference type="GO" id="GO:0005787">
    <property type="term" value="C:signal peptidase complex"/>
    <property type="evidence" value="ECO:0007669"/>
    <property type="project" value="UniProtKB-UniRule"/>
</dbReference>
<evidence type="ECO:0000256" key="1">
    <source>
        <dbReference type="ARBA" id="ARBA00004477"/>
    </source>
</evidence>
<protein>
    <recommendedName>
        <fullName evidence="3 9">Signal peptidase complex subunit 2</fullName>
    </recommendedName>
</protein>
<feature type="region of interest" description="Disordered" evidence="10">
    <location>
        <begin position="1"/>
        <end position="69"/>
    </location>
</feature>
<dbReference type="GO" id="GO:0006465">
    <property type="term" value="P:signal peptide processing"/>
    <property type="evidence" value="ECO:0007669"/>
    <property type="project" value="UniProtKB-UniRule"/>
</dbReference>
<dbReference type="PANTHER" id="PTHR13085">
    <property type="entry name" value="MICROSOMAL SIGNAL PEPTIDASE 25 KDA SUBUNIT"/>
    <property type="match status" value="1"/>
</dbReference>
<evidence type="ECO:0000256" key="4">
    <source>
        <dbReference type="ARBA" id="ARBA00022692"/>
    </source>
</evidence>
<feature type="compositionally biased region" description="Low complexity" evidence="10">
    <location>
        <begin position="11"/>
        <end position="21"/>
    </location>
</feature>
<comment type="subcellular location">
    <subcellularLocation>
        <location evidence="1 9">Endoplasmic reticulum membrane</location>
        <topology evidence="1 9">Multi-pass membrane protein</topology>
    </subcellularLocation>
</comment>
<keyword evidence="7 9" id="KW-0472">Membrane</keyword>
<dbReference type="Pfam" id="PF06703">
    <property type="entry name" value="SPC25"/>
    <property type="match status" value="1"/>
</dbReference>
<accession>A0A1D1Z2L9</accession>
<comment type="function">
    <text evidence="8 9">Component of the signal peptidase complex (SPC) which catalyzes the cleavage of N-terminal signal sequences from nascent proteins as they are translocated into the lumen of the endoplasmic reticulum. Enhances the enzymatic activity of SPC and facilitates the interactions between different components of the translocation site.</text>
</comment>
<keyword evidence="6 9" id="KW-1133">Transmembrane helix</keyword>
<evidence type="ECO:0000256" key="7">
    <source>
        <dbReference type="ARBA" id="ARBA00023136"/>
    </source>
</evidence>
<dbReference type="EMBL" id="GDJX01006815">
    <property type="protein sequence ID" value="JAT61121.1"/>
    <property type="molecule type" value="Transcribed_RNA"/>
</dbReference>
<evidence type="ECO:0000256" key="8">
    <source>
        <dbReference type="ARBA" id="ARBA00045608"/>
    </source>
</evidence>
<evidence type="ECO:0000256" key="10">
    <source>
        <dbReference type="SAM" id="MobiDB-lite"/>
    </source>
</evidence>
<evidence type="ECO:0000256" key="5">
    <source>
        <dbReference type="ARBA" id="ARBA00022824"/>
    </source>
</evidence>
<organism evidence="11">
    <name type="scientific">Anthurium amnicola</name>
    <dbReference type="NCBI Taxonomy" id="1678845"/>
    <lineage>
        <taxon>Eukaryota</taxon>
        <taxon>Viridiplantae</taxon>
        <taxon>Streptophyta</taxon>
        <taxon>Embryophyta</taxon>
        <taxon>Tracheophyta</taxon>
        <taxon>Spermatophyta</taxon>
        <taxon>Magnoliopsida</taxon>
        <taxon>Liliopsida</taxon>
        <taxon>Araceae</taxon>
        <taxon>Pothoideae</taxon>
        <taxon>Potheae</taxon>
        <taxon>Anthurium</taxon>
    </lineage>
</organism>
<evidence type="ECO:0000313" key="11">
    <source>
        <dbReference type="EMBL" id="JAT61121.1"/>
    </source>
</evidence>
<gene>
    <name evidence="11" type="primary">At2g39960_11</name>
    <name evidence="11" type="ORF">g.125273</name>
</gene>
<comment type="caution">
    <text evidence="9">Lacks conserved residue(s) required for the propagation of feature annotation.</text>
</comment>
<dbReference type="InterPro" id="IPR009582">
    <property type="entry name" value="Spc2/SPCS2"/>
</dbReference>
<dbReference type="GO" id="GO:0045047">
    <property type="term" value="P:protein targeting to ER"/>
    <property type="evidence" value="ECO:0007669"/>
    <property type="project" value="TreeGrafter"/>
</dbReference>
<keyword evidence="5 9" id="KW-0256">Endoplasmic reticulum</keyword>
<feature type="non-terminal residue" evidence="11">
    <location>
        <position position="1"/>
    </location>
</feature>
<feature type="compositionally biased region" description="Basic and acidic residues" evidence="10">
    <location>
        <begin position="33"/>
        <end position="45"/>
    </location>
</feature>
<sequence>NLENWGGVVAGVGTAASGAPGAKEDPTGSASLCRRDETGERSRRGNRERKRRAAMAGESSSAGKNPKKANLLDQHSIKHLLDESVTEIVTGKGYPEDVRMSNLRLLFGTVIIGIALLAQFYPKKFPENRDFLVVCIG</sequence>
<reference evidence="11" key="1">
    <citation type="submission" date="2015-07" db="EMBL/GenBank/DDBJ databases">
        <title>Transcriptome Assembly of Anthurium amnicola.</title>
        <authorList>
            <person name="Suzuki J."/>
        </authorList>
    </citation>
    <scope>NUCLEOTIDE SEQUENCE</scope>
</reference>
<dbReference type="GO" id="GO:0008233">
    <property type="term" value="F:peptidase activity"/>
    <property type="evidence" value="ECO:0007669"/>
    <property type="project" value="UniProtKB-UniRule"/>
</dbReference>